<name>D8QSD5_SELML</name>
<gene>
    <name evidence="3" type="ORF">SELMODRAFT_437961</name>
</gene>
<evidence type="ECO:0000256" key="1">
    <source>
        <dbReference type="SAM" id="MobiDB-lite"/>
    </source>
</evidence>
<dbReference type="HOGENOM" id="CLU_1498768_0_0_1"/>
<keyword evidence="2" id="KW-0472">Membrane</keyword>
<accession>D8QSD5</accession>
<dbReference type="AlphaFoldDB" id="D8QSD5"/>
<evidence type="ECO:0000256" key="2">
    <source>
        <dbReference type="SAM" id="Phobius"/>
    </source>
</evidence>
<keyword evidence="4" id="KW-1185">Reference proteome</keyword>
<organism evidence="4">
    <name type="scientific">Selaginella moellendorffii</name>
    <name type="common">Spikemoss</name>
    <dbReference type="NCBI Taxonomy" id="88036"/>
    <lineage>
        <taxon>Eukaryota</taxon>
        <taxon>Viridiplantae</taxon>
        <taxon>Streptophyta</taxon>
        <taxon>Embryophyta</taxon>
        <taxon>Tracheophyta</taxon>
        <taxon>Lycopodiopsida</taxon>
        <taxon>Selaginellales</taxon>
        <taxon>Selaginellaceae</taxon>
        <taxon>Selaginella</taxon>
    </lineage>
</organism>
<dbReference type="KEGG" id="smo:SELMODRAFT_437961"/>
<feature type="region of interest" description="Disordered" evidence="1">
    <location>
        <begin position="137"/>
        <end position="180"/>
    </location>
</feature>
<dbReference type="Proteomes" id="UP000001514">
    <property type="component" value="Unassembled WGS sequence"/>
</dbReference>
<feature type="transmembrane region" description="Helical" evidence="2">
    <location>
        <begin position="20"/>
        <end position="51"/>
    </location>
</feature>
<keyword evidence="2" id="KW-0812">Transmembrane</keyword>
<dbReference type="InParanoid" id="D8QSD5"/>
<proteinExistence type="predicted"/>
<dbReference type="EMBL" id="GL377566">
    <property type="protein sequence ID" value="EFJ36926.1"/>
    <property type="molecule type" value="Genomic_DNA"/>
</dbReference>
<dbReference type="Gramene" id="EFJ36926">
    <property type="protein sequence ID" value="EFJ36926"/>
    <property type="gene ID" value="SELMODRAFT_437961"/>
</dbReference>
<evidence type="ECO:0000313" key="4">
    <source>
        <dbReference type="Proteomes" id="UP000001514"/>
    </source>
</evidence>
<keyword evidence="2" id="KW-1133">Transmembrane helix</keyword>
<protein>
    <submittedName>
        <fullName evidence="3">Uncharacterized protein</fullName>
    </submittedName>
</protein>
<reference evidence="3 4" key="1">
    <citation type="journal article" date="2011" name="Science">
        <title>The Selaginella genome identifies genetic changes associated with the evolution of vascular plants.</title>
        <authorList>
            <person name="Banks J.A."/>
            <person name="Nishiyama T."/>
            <person name="Hasebe M."/>
            <person name="Bowman J.L."/>
            <person name="Gribskov M."/>
            <person name="dePamphilis C."/>
            <person name="Albert V.A."/>
            <person name="Aono N."/>
            <person name="Aoyama T."/>
            <person name="Ambrose B.A."/>
            <person name="Ashton N.W."/>
            <person name="Axtell M.J."/>
            <person name="Barker E."/>
            <person name="Barker M.S."/>
            <person name="Bennetzen J.L."/>
            <person name="Bonawitz N.D."/>
            <person name="Chapple C."/>
            <person name="Cheng C."/>
            <person name="Correa L.G."/>
            <person name="Dacre M."/>
            <person name="DeBarry J."/>
            <person name="Dreyer I."/>
            <person name="Elias M."/>
            <person name="Engstrom E.M."/>
            <person name="Estelle M."/>
            <person name="Feng L."/>
            <person name="Finet C."/>
            <person name="Floyd S.K."/>
            <person name="Frommer W.B."/>
            <person name="Fujita T."/>
            <person name="Gramzow L."/>
            <person name="Gutensohn M."/>
            <person name="Harholt J."/>
            <person name="Hattori M."/>
            <person name="Heyl A."/>
            <person name="Hirai T."/>
            <person name="Hiwatashi Y."/>
            <person name="Ishikawa M."/>
            <person name="Iwata M."/>
            <person name="Karol K.G."/>
            <person name="Koehler B."/>
            <person name="Kolukisaoglu U."/>
            <person name="Kubo M."/>
            <person name="Kurata T."/>
            <person name="Lalonde S."/>
            <person name="Li K."/>
            <person name="Li Y."/>
            <person name="Litt A."/>
            <person name="Lyons E."/>
            <person name="Manning G."/>
            <person name="Maruyama T."/>
            <person name="Michael T.P."/>
            <person name="Mikami K."/>
            <person name="Miyazaki S."/>
            <person name="Morinaga S."/>
            <person name="Murata T."/>
            <person name="Mueller-Roeber B."/>
            <person name="Nelson D.R."/>
            <person name="Obara M."/>
            <person name="Oguri Y."/>
            <person name="Olmstead R.G."/>
            <person name="Onodera N."/>
            <person name="Petersen B.L."/>
            <person name="Pils B."/>
            <person name="Prigge M."/>
            <person name="Rensing S.A."/>
            <person name="Riano-Pachon D.M."/>
            <person name="Roberts A.W."/>
            <person name="Sato Y."/>
            <person name="Scheller H.V."/>
            <person name="Schulz B."/>
            <person name="Schulz C."/>
            <person name="Shakirov E.V."/>
            <person name="Shibagaki N."/>
            <person name="Shinohara N."/>
            <person name="Shippen D.E."/>
            <person name="Soerensen I."/>
            <person name="Sotooka R."/>
            <person name="Sugimoto N."/>
            <person name="Sugita M."/>
            <person name="Sumikawa N."/>
            <person name="Tanurdzic M."/>
            <person name="Theissen G."/>
            <person name="Ulvskov P."/>
            <person name="Wakazuki S."/>
            <person name="Weng J.K."/>
            <person name="Willats W.W."/>
            <person name="Wipf D."/>
            <person name="Wolf P.G."/>
            <person name="Yang L."/>
            <person name="Zimmer A.D."/>
            <person name="Zhu Q."/>
            <person name="Mitros T."/>
            <person name="Hellsten U."/>
            <person name="Loque D."/>
            <person name="Otillar R."/>
            <person name="Salamov A."/>
            <person name="Schmutz J."/>
            <person name="Shapiro H."/>
            <person name="Lindquist E."/>
            <person name="Lucas S."/>
            <person name="Rokhsar D."/>
            <person name="Grigoriev I.V."/>
        </authorList>
    </citation>
    <scope>NUCLEOTIDE SEQUENCE [LARGE SCALE GENOMIC DNA]</scope>
</reference>
<sequence length="180" mass="20108">MSEITFLFRSHPLVTGLLLLGLSPVCVLILVLFSPLLVMFMLFMLGIAGLARSRRQLGRHKSRRRRYKHRSAGDGFFWGDDPVTSGNEGLESEKQQRVNEYLEDQLKNLEDLRPLEAPFLGIDDAWVAPLDPSSSWDGLDDDDHDGFFPDNCGARSDVSDLGDENSGSLEDFSYTPSPST</sequence>
<evidence type="ECO:0000313" key="3">
    <source>
        <dbReference type="EMBL" id="EFJ36926.1"/>
    </source>
</evidence>